<sequence length="246" mass="29010">KWKLNYSKKNGGSTASVGQWPSWKWFEVISYIFEQYQSNLPSIIKDMLINNIMSHLDPSEKLFKWDLFFLIPCLNYLSLPGANNTSGIELSQRFEKSDYLEWKDNDLDKKVISVLQTDLRIRKLNVIAPKYSEEYVLDLLVVQKDRKLSQSILEFLFSQDNEVWDHVCSIDNGNRCWNVMLIAFQVDFTQWGRYFEKLNKLRIFEGGELGSSFLIQFQTNTEFIKLVKSSENFLAFLAFMQQQKMM</sequence>
<name>X6LB39_RETFI</name>
<gene>
    <name evidence="1" type="ORF">RFI_38902</name>
</gene>
<accession>X6LB39</accession>
<evidence type="ECO:0000313" key="1">
    <source>
        <dbReference type="EMBL" id="ETN98590.1"/>
    </source>
</evidence>
<feature type="non-terminal residue" evidence="1">
    <location>
        <position position="1"/>
    </location>
</feature>
<evidence type="ECO:0000313" key="2">
    <source>
        <dbReference type="Proteomes" id="UP000023152"/>
    </source>
</evidence>
<dbReference type="EMBL" id="ASPP01046331">
    <property type="protein sequence ID" value="ETN98590.1"/>
    <property type="molecule type" value="Genomic_DNA"/>
</dbReference>
<keyword evidence="2" id="KW-1185">Reference proteome</keyword>
<dbReference type="Proteomes" id="UP000023152">
    <property type="component" value="Unassembled WGS sequence"/>
</dbReference>
<dbReference type="AlphaFoldDB" id="X6LB39"/>
<reference evidence="1 2" key="1">
    <citation type="journal article" date="2013" name="Curr. Biol.">
        <title>The Genome of the Foraminiferan Reticulomyxa filosa.</title>
        <authorList>
            <person name="Glockner G."/>
            <person name="Hulsmann N."/>
            <person name="Schleicher M."/>
            <person name="Noegel A.A."/>
            <person name="Eichinger L."/>
            <person name="Gallinger C."/>
            <person name="Pawlowski J."/>
            <person name="Sierra R."/>
            <person name="Euteneuer U."/>
            <person name="Pillet L."/>
            <person name="Moustafa A."/>
            <person name="Platzer M."/>
            <person name="Groth M."/>
            <person name="Szafranski K."/>
            <person name="Schliwa M."/>
        </authorList>
    </citation>
    <scope>NUCLEOTIDE SEQUENCE [LARGE SCALE GENOMIC DNA]</scope>
</reference>
<organism evidence="1 2">
    <name type="scientific">Reticulomyxa filosa</name>
    <dbReference type="NCBI Taxonomy" id="46433"/>
    <lineage>
        <taxon>Eukaryota</taxon>
        <taxon>Sar</taxon>
        <taxon>Rhizaria</taxon>
        <taxon>Retaria</taxon>
        <taxon>Foraminifera</taxon>
        <taxon>Monothalamids</taxon>
        <taxon>Reticulomyxidae</taxon>
        <taxon>Reticulomyxa</taxon>
    </lineage>
</organism>
<proteinExistence type="predicted"/>
<protein>
    <submittedName>
        <fullName evidence="1">Uncharacterized protein</fullName>
    </submittedName>
</protein>
<comment type="caution">
    <text evidence="1">The sequence shown here is derived from an EMBL/GenBank/DDBJ whole genome shotgun (WGS) entry which is preliminary data.</text>
</comment>